<feature type="non-terminal residue" evidence="2">
    <location>
        <position position="264"/>
    </location>
</feature>
<accession>K0STY2</accession>
<gene>
    <name evidence="2" type="ORF">THAOC_08856</name>
</gene>
<feature type="region of interest" description="Disordered" evidence="1">
    <location>
        <begin position="14"/>
        <end position="66"/>
    </location>
</feature>
<dbReference type="EMBL" id="AGNL01009470">
    <property type="protein sequence ID" value="EJK69848.1"/>
    <property type="molecule type" value="Genomic_DNA"/>
</dbReference>
<proteinExistence type="predicted"/>
<evidence type="ECO:0000313" key="2">
    <source>
        <dbReference type="EMBL" id="EJK69848.1"/>
    </source>
</evidence>
<dbReference type="Proteomes" id="UP000266841">
    <property type="component" value="Unassembled WGS sequence"/>
</dbReference>
<keyword evidence="3" id="KW-1185">Reference proteome</keyword>
<dbReference type="AlphaFoldDB" id="K0STY2"/>
<evidence type="ECO:0000313" key="3">
    <source>
        <dbReference type="Proteomes" id="UP000266841"/>
    </source>
</evidence>
<protein>
    <submittedName>
        <fullName evidence="2">Uncharacterized protein</fullName>
    </submittedName>
</protein>
<evidence type="ECO:0000256" key="1">
    <source>
        <dbReference type="SAM" id="MobiDB-lite"/>
    </source>
</evidence>
<name>K0STY2_THAOC</name>
<organism evidence="2 3">
    <name type="scientific">Thalassiosira oceanica</name>
    <name type="common">Marine diatom</name>
    <dbReference type="NCBI Taxonomy" id="159749"/>
    <lineage>
        <taxon>Eukaryota</taxon>
        <taxon>Sar</taxon>
        <taxon>Stramenopiles</taxon>
        <taxon>Ochrophyta</taxon>
        <taxon>Bacillariophyta</taxon>
        <taxon>Coscinodiscophyceae</taxon>
        <taxon>Thalassiosirophycidae</taxon>
        <taxon>Thalassiosirales</taxon>
        <taxon>Thalassiosiraceae</taxon>
        <taxon>Thalassiosira</taxon>
    </lineage>
</organism>
<feature type="region of interest" description="Disordered" evidence="1">
    <location>
        <begin position="187"/>
        <end position="264"/>
    </location>
</feature>
<comment type="caution">
    <text evidence="2">The sequence shown here is derived from an EMBL/GenBank/DDBJ whole genome shotgun (WGS) entry which is preliminary data.</text>
</comment>
<sequence length="264" mass="28935">MLPKNAVQGVALAHAGIQRNPRPTNHAPNRGRSVTPEQGIHSSCDCMGRYQKPHPPNRDGEQQQHYHSLGGDIRISSPGEGDIDRIELMLCCDRNGDQSIDINKSIGEIMQGRENRSECSSPGQPSKDMKVIAAIQSFPDQSRRLTRKEVKSIIDAGARDESNGSIMNIPEIIPERGRYRRPRADLNAKSNELDSVAAGGPGTGGGQSRKSGFAALEDRVGRVRSRRRQQDEVSVMSMSSVTRNIRRDGAAGARAPLTRHDEEE</sequence>
<reference evidence="2 3" key="1">
    <citation type="journal article" date="2012" name="Genome Biol.">
        <title>Genome and low-iron response of an oceanic diatom adapted to chronic iron limitation.</title>
        <authorList>
            <person name="Lommer M."/>
            <person name="Specht M."/>
            <person name="Roy A.S."/>
            <person name="Kraemer L."/>
            <person name="Andreson R."/>
            <person name="Gutowska M.A."/>
            <person name="Wolf J."/>
            <person name="Bergner S.V."/>
            <person name="Schilhabel M.B."/>
            <person name="Klostermeier U.C."/>
            <person name="Beiko R.G."/>
            <person name="Rosenstiel P."/>
            <person name="Hippler M."/>
            <person name="Laroche J."/>
        </authorList>
    </citation>
    <scope>NUCLEOTIDE SEQUENCE [LARGE SCALE GENOMIC DNA]</scope>
    <source>
        <strain evidence="2 3">CCMP1005</strain>
    </source>
</reference>